<dbReference type="EMBL" id="CP015600">
    <property type="protein sequence ID" value="ANF87767.1"/>
    <property type="molecule type" value="Genomic_DNA"/>
</dbReference>
<dbReference type="KEGG" id="panr:A7J50_4413"/>
<dbReference type="PATRIC" id="fig|219572.3.peg.4535"/>
<dbReference type="Proteomes" id="UP000077829">
    <property type="component" value="Chromosome"/>
</dbReference>
<accession>A0A172Z5K6</accession>
<dbReference type="AlphaFoldDB" id="A0A172Z5K6"/>
<protein>
    <submittedName>
        <fullName evidence="1">Uncharacterized protein</fullName>
    </submittedName>
</protein>
<dbReference type="RefSeq" id="WP_064453709.1">
    <property type="nucleotide sequence ID" value="NZ_CP015600.1"/>
</dbReference>
<evidence type="ECO:0000313" key="2">
    <source>
        <dbReference type="Proteomes" id="UP000077829"/>
    </source>
</evidence>
<evidence type="ECO:0000313" key="1">
    <source>
        <dbReference type="EMBL" id="ANF87767.1"/>
    </source>
</evidence>
<sequence>MQVNQPKGGTAEANTTPLAIGDTVSYVAMSSGYREFRLSARTGVIEAIDGCVATLRTATGRSITTPLDKLMPFGEPNPLTRMLVGGQ</sequence>
<dbReference type="STRING" id="219572.A7J50_4413"/>
<gene>
    <name evidence="1" type="ORF">A7J50_4413</name>
</gene>
<name>A0A172Z5K6_9PSED</name>
<organism evidence="1 2">
    <name type="scientific">Pseudomonas antarctica</name>
    <dbReference type="NCBI Taxonomy" id="219572"/>
    <lineage>
        <taxon>Bacteria</taxon>
        <taxon>Pseudomonadati</taxon>
        <taxon>Pseudomonadota</taxon>
        <taxon>Gammaproteobacteria</taxon>
        <taxon>Pseudomonadales</taxon>
        <taxon>Pseudomonadaceae</taxon>
        <taxon>Pseudomonas</taxon>
    </lineage>
</organism>
<proteinExistence type="predicted"/>
<reference evidence="1 2" key="1">
    <citation type="submission" date="2016-05" db="EMBL/GenBank/DDBJ databases">
        <title>Complete genome sequence of Pseudomonas antarctica PAMC 27494.</title>
        <authorList>
            <person name="Lee J."/>
        </authorList>
    </citation>
    <scope>NUCLEOTIDE SEQUENCE [LARGE SCALE GENOMIC DNA]</scope>
    <source>
        <strain evidence="1 2">PAMC 27494</strain>
    </source>
</reference>